<dbReference type="SUPFAM" id="SSF50685">
    <property type="entry name" value="Barwin-like endoglucanases"/>
    <property type="match status" value="1"/>
</dbReference>
<feature type="transmembrane region" description="Helical" evidence="1">
    <location>
        <begin position="345"/>
        <end position="366"/>
    </location>
</feature>
<evidence type="ECO:0000259" key="3">
    <source>
        <dbReference type="PROSITE" id="PS50842"/>
    </source>
</evidence>
<dbReference type="InterPro" id="IPR009009">
    <property type="entry name" value="RlpA-like_DPBB"/>
</dbReference>
<keyword evidence="1" id="KW-0812">Transmembrane</keyword>
<feature type="domain" description="Expansin-like EG45" evidence="3">
    <location>
        <begin position="24"/>
        <end position="132"/>
    </location>
</feature>
<dbReference type="Pfam" id="PF03330">
    <property type="entry name" value="DPBB_1"/>
    <property type="match status" value="1"/>
</dbReference>
<dbReference type="SMART" id="SM00837">
    <property type="entry name" value="DPBB_1"/>
    <property type="match status" value="1"/>
</dbReference>
<feature type="signal peptide" evidence="2">
    <location>
        <begin position="1"/>
        <end position="25"/>
    </location>
</feature>
<dbReference type="InterPro" id="IPR036908">
    <property type="entry name" value="RlpA-like_sf"/>
</dbReference>
<accession>A0ABQ5BNX1</accession>
<dbReference type="Gene3D" id="2.40.40.10">
    <property type="entry name" value="RlpA-like domain"/>
    <property type="match status" value="1"/>
</dbReference>
<reference evidence="4" key="1">
    <citation type="journal article" date="2022" name="Int. J. Mol. Sci.">
        <title>Draft Genome of Tanacetum Coccineum: Genomic Comparison of Closely Related Tanacetum-Family Plants.</title>
        <authorList>
            <person name="Yamashiro T."/>
            <person name="Shiraishi A."/>
            <person name="Nakayama K."/>
            <person name="Satake H."/>
        </authorList>
    </citation>
    <scope>NUCLEOTIDE SEQUENCE</scope>
</reference>
<sequence>MASVRNNSSILIIMILLSFGFHAYGDTGIGTINDPPYLPSSCYGYQDKGVMIAAANEALFQGGAACGKHFQVTCIGGTNLGTPHPCTSTPTVTVMITDLCPSPGCKGDLDLSHESFSAIADPAAGGIKISYQHWSGSFTSAQTESEISEIIKQRENGSTFCEEIGVPEIQEGHEEINMTAANWYKAHEGGWQSKISQATTFATPRISSASSLERDNCPDVLEDQRLWAVRLSKLVWSGCCAGVWVVWVAGAVSVWGLSGVWAVSGLVWLGGAVSGLGSCSGARLSGQGLVVWAGVVCKLVWSGNCVCVCLVSGGLGGWPGVSGGGGPGCLGDLCLFWVPGGGWGVPWGGLVLDLAWLAAVLGWELLSGGWGQVTHVLLNSERKLYISHILAFRYILRRAWKGNLGIGEEVVTCKVYLGLAFTIPTLEHVTIECCEVGDGGGGGDGVTCGVVC</sequence>
<gene>
    <name evidence="4" type="ORF">Tco_0875181</name>
</gene>
<keyword evidence="1" id="KW-0472">Membrane</keyword>
<feature type="transmembrane region" description="Helical" evidence="1">
    <location>
        <begin position="244"/>
        <end position="269"/>
    </location>
</feature>
<feature type="transmembrane region" description="Helical" evidence="1">
    <location>
        <begin position="289"/>
        <end position="315"/>
    </location>
</feature>
<dbReference type="CDD" id="cd22269">
    <property type="entry name" value="DPBB_EG45-like"/>
    <property type="match status" value="1"/>
</dbReference>
<keyword evidence="5" id="KW-1185">Reference proteome</keyword>
<comment type="caution">
    <text evidence="4">The sequence shown here is derived from an EMBL/GenBank/DDBJ whole genome shotgun (WGS) entry which is preliminary data.</text>
</comment>
<protein>
    <submittedName>
        <fullName evidence="4">RlpA-like double-psi beta-barrel domain-containing protein</fullName>
    </submittedName>
</protein>
<dbReference type="InterPro" id="IPR007112">
    <property type="entry name" value="Expansin/allergen_DPBB_dom"/>
</dbReference>
<evidence type="ECO:0000313" key="5">
    <source>
        <dbReference type="Proteomes" id="UP001151760"/>
    </source>
</evidence>
<keyword evidence="2" id="KW-0732">Signal</keyword>
<evidence type="ECO:0000313" key="4">
    <source>
        <dbReference type="EMBL" id="GJT16475.1"/>
    </source>
</evidence>
<dbReference type="PANTHER" id="PTHR47295:SF11">
    <property type="entry name" value="RLPA-LIKE DOUBLE-PSI BETA-BARREL DOMAIN-CONTAINING PROTEIN-RELATED"/>
    <property type="match status" value="1"/>
</dbReference>
<name>A0ABQ5BNX1_9ASTR</name>
<proteinExistence type="predicted"/>
<organism evidence="4 5">
    <name type="scientific">Tanacetum coccineum</name>
    <dbReference type="NCBI Taxonomy" id="301880"/>
    <lineage>
        <taxon>Eukaryota</taxon>
        <taxon>Viridiplantae</taxon>
        <taxon>Streptophyta</taxon>
        <taxon>Embryophyta</taxon>
        <taxon>Tracheophyta</taxon>
        <taxon>Spermatophyta</taxon>
        <taxon>Magnoliopsida</taxon>
        <taxon>eudicotyledons</taxon>
        <taxon>Gunneridae</taxon>
        <taxon>Pentapetalae</taxon>
        <taxon>asterids</taxon>
        <taxon>campanulids</taxon>
        <taxon>Asterales</taxon>
        <taxon>Asteraceae</taxon>
        <taxon>Asteroideae</taxon>
        <taxon>Anthemideae</taxon>
        <taxon>Anthemidinae</taxon>
        <taxon>Tanacetum</taxon>
    </lineage>
</organism>
<keyword evidence="1" id="KW-1133">Transmembrane helix</keyword>
<dbReference type="PANTHER" id="PTHR47295">
    <property type="entry name" value="EG45-LIKE DOMAIN CONTAINING PROTEIN 1-RELATED"/>
    <property type="match status" value="1"/>
</dbReference>
<evidence type="ECO:0000256" key="1">
    <source>
        <dbReference type="SAM" id="Phobius"/>
    </source>
</evidence>
<reference evidence="4" key="2">
    <citation type="submission" date="2022-01" db="EMBL/GenBank/DDBJ databases">
        <authorList>
            <person name="Yamashiro T."/>
            <person name="Shiraishi A."/>
            <person name="Satake H."/>
            <person name="Nakayama K."/>
        </authorList>
    </citation>
    <scope>NUCLEOTIDE SEQUENCE</scope>
</reference>
<feature type="chain" id="PRO_5045323257" evidence="2">
    <location>
        <begin position="26"/>
        <end position="452"/>
    </location>
</feature>
<dbReference type="InterPro" id="IPR044206">
    <property type="entry name" value="EGC1/2"/>
</dbReference>
<dbReference type="EMBL" id="BQNB010013477">
    <property type="protein sequence ID" value="GJT16475.1"/>
    <property type="molecule type" value="Genomic_DNA"/>
</dbReference>
<evidence type="ECO:0000256" key="2">
    <source>
        <dbReference type="SAM" id="SignalP"/>
    </source>
</evidence>
<dbReference type="Proteomes" id="UP001151760">
    <property type="component" value="Unassembled WGS sequence"/>
</dbReference>
<dbReference type="PROSITE" id="PS50842">
    <property type="entry name" value="EXPANSIN_EG45"/>
    <property type="match status" value="1"/>
</dbReference>